<evidence type="ECO:0008006" key="3">
    <source>
        <dbReference type="Google" id="ProtNLM"/>
    </source>
</evidence>
<gene>
    <name evidence="1" type="ORF">BSTOLATCC_MIC47835</name>
</gene>
<evidence type="ECO:0000313" key="1">
    <source>
        <dbReference type="EMBL" id="CAG9328999.1"/>
    </source>
</evidence>
<dbReference type="InterPro" id="IPR029058">
    <property type="entry name" value="AB_hydrolase_fold"/>
</dbReference>
<dbReference type="Proteomes" id="UP001162131">
    <property type="component" value="Unassembled WGS sequence"/>
</dbReference>
<proteinExistence type="predicted"/>
<comment type="caution">
    <text evidence="1">The sequence shown here is derived from an EMBL/GenBank/DDBJ whole genome shotgun (WGS) entry which is preliminary data.</text>
</comment>
<protein>
    <recommendedName>
        <fullName evidence="3">Alpha/beta hydrolase</fullName>
    </recommendedName>
</protein>
<keyword evidence="2" id="KW-1185">Reference proteome</keyword>
<dbReference type="Gene3D" id="3.40.50.1820">
    <property type="entry name" value="alpha/beta hydrolase"/>
    <property type="match status" value="1"/>
</dbReference>
<dbReference type="AlphaFoldDB" id="A0AAU9JVS1"/>
<accession>A0AAU9JVS1</accession>
<dbReference type="EMBL" id="CAJZBQ010000047">
    <property type="protein sequence ID" value="CAG9328999.1"/>
    <property type="molecule type" value="Genomic_DNA"/>
</dbReference>
<organism evidence="1 2">
    <name type="scientific">Blepharisma stoltei</name>
    <dbReference type="NCBI Taxonomy" id="1481888"/>
    <lineage>
        <taxon>Eukaryota</taxon>
        <taxon>Sar</taxon>
        <taxon>Alveolata</taxon>
        <taxon>Ciliophora</taxon>
        <taxon>Postciliodesmatophora</taxon>
        <taxon>Heterotrichea</taxon>
        <taxon>Heterotrichida</taxon>
        <taxon>Blepharismidae</taxon>
        <taxon>Blepharisma</taxon>
    </lineage>
</organism>
<name>A0AAU9JVS1_9CILI</name>
<dbReference type="SUPFAM" id="SSF53474">
    <property type="entry name" value="alpha/beta-Hydrolases"/>
    <property type="match status" value="1"/>
</dbReference>
<reference evidence="1" key="1">
    <citation type="submission" date="2021-09" db="EMBL/GenBank/DDBJ databases">
        <authorList>
            <consortium name="AG Swart"/>
            <person name="Singh M."/>
            <person name="Singh A."/>
            <person name="Seah K."/>
            <person name="Emmerich C."/>
        </authorList>
    </citation>
    <scope>NUCLEOTIDE SEQUENCE</scope>
    <source>
        <strain evidence="1">ATCC30299</strain>
    </source>
</reference>
<evidence type="ECO:0000313" key="2">
    <source>
        <dbReference type="Proteomes" id="UP001162131"/>
    </source>
</evidence>
<sequence>MEYFTNRHGLQLAYYMSIKYPEVKKIYLICPMWPSELFFLSEFIFEHLDANTFKIDITGSGNSQGEHSYAGFIRDSADIDDAVKFLTSRDYKVEGIIGQYKPAISSIIYSALYGDVKTIISISPRYNMMDLPVFLQDVNELLMENSKAIHRGLGREWICSREEMDEFRNLDMKYYCERVKGDIYIIHGDADTFCSPSDAQEYLKELKEKCKGIYTLNSDQFFIGVFDEIVEIIEKIISNN</sequence>